<keyword evidence="2" id="KW-0472">Membrane</keyword>
<dbReference type="EMBL" id="MCFL01000004">
    <property type="protein sequence ID" value="ORZ39757.1"/>
    <property type="molecule type" value="Genomic_DNA"/>
</dbReference>
<dbReference type="OrthoDB" id="5570374at2759"/>
<feature type="transmembrane region" description="Helical" evidence="2">
    <location>
        <begin position="93"/>
        <end position="114"/>
    </location>
</feature>
<reference evidence="3 4" key="1">
    <citation type="submission" date="2016-07" db="EMBL/GenBank/DDBJ databases">
        <title>Pervasive Adenine N6-methylation of Active Genes in Fungi.</title>
        <authorList>
            <consortium name="DOE Joint Genome Institute"/>
            <person name="Mondo S.J."/>
            <person name="Dannebaum R.O."/>
            <person name="Kuo R.C."/>
            <person name="Labutti K."/>
            <person name="Haridas S."/>
            <person name="Kuo A."/>
            <person name="Salamov A."/>
            <person name="Ahrendt S.R."/>
            <person name="Lipzen A."/>
            <person name="Sullivan W."/>
            <person name="Andreopoulos W.B."/>
            <person name="Clum A."/>
            <person name="Lindquist E."/>
            <person name="Daum C."/>
            <person name="Ramamoorthy G.K."/>
            <person name="Gryganskyi A."/>
            <person name="Culley D."/>
            <person name="Magnuson J.K."/>
            <person name="James T.Y."/>
            <person name="O'Malley M.A."/>
            <person name="Stajich J.E."/>
            <person name="Spatafora J.W."/>
            <person name="Visel A."/>
            <person name="Grigoriev I.V."/>
        </authorList>
    </citation>
    <scope>NUCLEOTIDE SEQUENCE [LARGE SCALE GENOMIC DNA]</scope>
    <source>
        <strain evidence="3 4">PL171</strain>
    </source>
</reference>
<evidence type="ECO:0000313" key="4">
    <source>
        <dbReference type="Proteomes" id="UP000193411"/>
    </source>
</evidence>
<organism evidence="3 4">
    <name type="scientific">Catenaria anguillulae PL171</name>
    <dbReference type="NCBI Taxonomy" id="765915"/>
    <lineage>
        <taxon>Eukaryota</taxon>
        <taxon>Fungi</taxon>
        <taxon>Fungi incertae sedis</taxon>
        <taxon>Blastocladiomycota</taxon>
        <taxon>Blastocladiomycetes</taxon>
        <taxon>Blastocladiales</taxon>
        <taxon>Catenariaceae</taxon>
        <taxon>Catenaria</taxon>
    </lineage>
</organism>
<comment type="caution">
    <text evidence="3">The sequence shown here is derived from an EMBL/GenBank/DDBJ whole genome shotgun (WGS) entry which is preliminary data.</text>
</comment>
<gene>
    <name evidence="3" type="ORF">BCR44DRAFT_1215129</name>
</gene>
<dbReference type="STRING" id="765915.A0A1Y2HYR8"/>
<sequence>MSTGSVTAGRKSRESREKSPIFAFDARSGAMFSASQVLAVALAQMSAHFPLDTTETKRLTNPDHLLARPQTSTQQSICMPTMKFSSSTSSKSTAILALALAALVALICLAPATVSAQRACALDINCKSGREFCLNGRCNLIACSWLDDDLSCRKFNATQTTYCNAAQNGQCVPRTALAGSSCDPNSARFDNPCAEGLVCDPGNSKCVDAGEFLGNFWEKNKTYIIIGIVVVVALAVCACCCFCFVVKKGVGFAGKLIGGATAGKKAAAATATETHAMQPQSNGYAPAPVQSNNNSYPPQQQGSYPPQQQGSYPPQQQGSYPPQSSPSYPPQQQQGGAYPPQPQGGSYPPQYPPQQGQYPPQGQQQQQQGQGGMYPSV</sequence>
<evidence type="ECO:0000256" key="2">
    <source>
        <dbReference type="SAM" id="Phobius"/>
    </source>
</evidence>
<dbReference type="Proteomes" id="UP000193411">
    <property type="component" value="Unassembled WGS sequence"/>
</dbReference>
<feature type="compositionally biased region" description="Low complexity" evidence="1">
    <location>
        <begin position="288"/>
        <end position="322"/>
    </location>
</feature>
<feature type="region of interest" description="Disordered" evidence="1">
    <location>
        <begin position="273"/>
        <end position="377"/>
    </location>
</feature>
<dbReference type="PANTHER" id="PTHR47052">
    <property type="entry name" value="CONSERVED SERINE PROLINE-RICH PROTEIN (AFU_ORTHOLOGUE AFUA_2G01790)"/>
    <property type="match status" value="1"/>
</dbReference>
<evidence type="ECO:0000256" key="1">
    <source>
        <dbReference type="SAM" id="MobiDB-lite"/>
    </source>
</evidence>
<protein>
    <submittedName>
        <fullName evidence="3">Uncharacterized protein</fullName>
    </submittedName>
</protein>
<keyword evidence="2" id="KW-0812">Transmembrane</keyword>
<keyword evidence="2" id="KW-1133">Transmembrane helix</keyword>
<proteinExistence type="predicted"/>
<accession>A0A1Y2HYR8</accession>
<dbReference type="InterPro" id="IPR052981">
    <property type="entry name" value="Ingression_C2_domain"/>
</dbReference>
<dbReference type="PANTHER" id="PTHR47052:SF3">
    <property type="entry name" value="INGRESSION PROTEIN 1"/>
    <property type="match status" value="1"/>
</dbReference>
<feature type="compositionally biased region" description="Low complexity" evidence="1">
    <location>
        <begin position="330"/>
        <end position="377"/>
    </location>
</feature>
<evidence type="ECO:0000313" key="3">
    <source>
        <dbReference type="EMBL" id="ORZ39757.1"/>
    </source>
</evidence>
<dbReference type="AlphaFoldDB" id="A0A1Y2HYR8"/>
<feature type="transmembrane region" description="Helical" evidence="2">
    <location>
        <begin position="223"/>
        <end position="246"/>
    </location>
</feature>
<keyword evidence="4" id="KW-1185">Reference proteome</keyword>
<name>A0A1Y2HYR8_9FUNG</name>